<feature type="compositionally biased region" description="Low complexity" evidence="1">
    <location>
        <begin position="227"/>
        <end position="255"/>
    </location>
</feature>
<feature type="region of interest" description="Disordered" evidence="1">
    <location>
        <begin position="68"/>
        <end position="89"/>
    </location>
</feature>
<gene>
    <name evidence="2" type="ORF">ADK38_25465</name>
</gene>
<feature type="compositionally biased region" description="Low complexity" evidence="1">
    <location>
        <begin position="262"/>
        <end position="293"/>
    </location>
</feature>
<feature type="compositionally biased region" description="Gly residues" evidence="1">
    <location>
        <begin position="328"/>
        <end position="339"/>
    </location>
</feature>
<feature type="region of interest" description="Disordered" evidence="1">
    <location>
        <begin position="444"/>
        <end position="482"/>
    </location>
</feature>
<evidence type="ECO:0000313" key="2">
    <source>
        <dbReference type="EMBL" id="KOG87432.1"/>
    </source>
</evidence>
<feature type="compositionally biased region" description="Basic and acidic residues" evidence="1">
    <location>
        <begin position="457"/>
        <end position="467"/>
    </location>
</feature>
<comment type="caution">
    <text evidence="2">The sequence shown here is derived from an EMBL/GenBank/DDBJ whole genome shotgun (WGS) entry which is preliminary data.</text>
</comment>
<reference evidence="2 3" key="1">
    <citation type="submission" date="2015-07" db="EMBL/GenBank/DDBJ databases">
        <authorList>
            <person name="Ju K.-S."/>
            <person name="Doroghazi J.R."/>
            <person name="Metcalf W.W."/>
        </authorList>
    </citation>
    <scope>NUCLEOTIDE SEQUENCE [LARGE SCALE GENOMIC DNA]</scope>
    <source>
        <strain evidence="2 3">NRRL B-3589</strain>
    </source>
</reference>
<feature type="compositionally biased region" description="Low complexity" evidence="1">
    <location>
        <begin position="315"/>
        <end position="327"/>
    </location>
</feature>
<feature type="compositionally biased region" description="Low complexity" evidence="1">
    <location>
        <begin position="178"/>
        <end position="198"/>
    </location>
</feature>
<keyword evidence="3" id="KW-1185">Reference proteome</keyword>
<dbReference type="EMBL" id="LGUT01002238">
    <property type="protein sequence ID" value="KOG87432.1"/>
    <property type="molecule type" value="Genomic_DNA"/>
</dbReference>
<dbReference type="Proteomes" id="UP000037020">
    <property type="component" value="Unassembled WGS sequence"/>
</dbReference>
<feature type="region of interest" description="Disordered" evidence="1">
    <location>
        <begin position="150"/>
        <end position="342"/>
    </location>
</feature>
<evidence type="ECO:0000313" key="3">
    <source>
        <dbReference type="Proteomes" id="UP000037020"/>
    </source>
</evidence>
<accession>A0ABR5J1Y7</accession>
<name>A0ABR5J1Y7_9ACTN</name>
<feature type="compositionally biased region" description="Low complexity" evidence="1">
    <location>
        <begin position="471"/>
        <end position="480"/>
    </location>
</feature>
<proteinExistence type="predicted"/>
<sequence length="552" mass="56930">MAGRGLEPVYIIDNGDTLAHALNATAPGETGRLAGHSRPAGTQELRDGLADALAADLRLPPGERRLWPALTGQTAPGGTARPLASDGSEDEAVRAVRTGSDGSDWLTLAVAAPVLNLNLTVLTPDGASWAAGPEDGRPAVLFQQQDPPPFTAEWAATQPPAEARPVQPAPPVRETPARVRAQAPAPASAPAEESSMVPRALGTPAPASTPAQPEVFFGADPRPTAPAPQRTPLGSKPKSSTTSSSSKPKEAPSSSKAKETSSKGTTSKVTSSKAASSQKAPSTPVAETTAPTPVRESRQTPQHRRITAMVPADPGEGSSRSAAANSGSGHGSGHGGEGEGSAPRALSRYALEYGSRHDGMVGLVLYEAQTPENLDGLYQQVLDELGVAPGSAAAADVRAQLTEALGVSEISQHLPSVRSGRGHRVTVTVDGAERTVDVRMRQTDPRLNQRAGTAGEVPHKTKVERTGDGGQASSSSQDSGTVRTVPIPWIGIYEGPQGPLRWFDGTLTASVTHNQLSQSVTVSEGLSTKTVQRAGDEAHAVDYTSQWQGGGG</sequence>
<protein>
    <submittedName>
        <fullName evidence="2">Uncharacterized protein</fullName>
    </submittedName>
</protein>
<evidence type="ECO:0000256" key="1">
    <source>
        <dbReference type="SAM" id="MobiDB-lite"/>
    </source>
</evidence>
<feature type="non-terminal residue" evidence="2">
    <location>
        <position position="552"/>
    </location>
</feature>
<organism evidence="2 3">
    <name type="scientific">Streptomyces varsoviensis</name>
    <dbReference type="NCBI Taxonomy" id="67373"/>
    <lineage>
        <taxon>Bacteria</taxon>
        <taxon>Bacillati</taxon>
        <taxon>Actinomycetota</taxon>
        <taxon>Actinomycetes</taxon>
        <taxon>Kitasatosporales</taxon>
        <taxon>Streptomycetaceae</taxon>
        <taxon>Streptomyces</taxon>
    </lineage>
</organism>